<protein>
    <recommendedName>
        <fullName evidence="2 8">Carbonic anhydrase</fullName>
        <ecNumber evidence="2 8">4.2.1.1</ecNumber>
    </recommendedName>
    <alternativeName>
        <fullName evidence="8">Carbonate dehydratase</fullName>
    </alternativeName>
</protein>
<dbReference type="Gene3D" id="3.40.1050.10">
    <property type="entry name" value="Carbonic anhydrase"/>
    <property type="match status" value="1"/>
</dbReference>
<dbReference type="PANTHER" id="PTHR11002:SF76">
    <property type="entry name" value="CARBONIC ANHYDRASE"/>
    <property type="match status" value="1"/>
</dbReference>
<feature type="binding site" evidence="7">
    <location>
        <position position="187"/>
    </location>
    <ligand>
        <name>Zn(2+)</name>
        <dbReference type="ChEBI" id="CHEBI:29105"/>
    </ligand>
</feature>
<dbReference type="EC" id="4.2.1.1" evidence="2 8"/>
<comment type="similarity">
    <text evidence="1 8">Belongs to the beta-class carbonic anhydrase family.</text>
</comment>
<comment type="catalytic activity">
    <reaction evidence="6 8">
        <text>hydrogencarbonate + H(+) = CO2 + H2O</text>
        <dbReference type="Rhea" id="RHEA:10748"/>
        <dbReference type="ChEBI" id="CHEBI:15377"/>
        <dbReference type="ChEBI" id="CHEBI:15378"/>
        <dbReference type="ChEBI" id="CHEBI:16526"/>
        <dbReference type="ChEBI" id="CHEBI:17544"/>
        <dbReference type="EC" id="4.2.1.1"/>
    </reaction>
</comment>
<comment type="cofactor">
    <cofactor evidence="7">
        <name>Zn(2+)</name>
        <dbReference type="ChEBI" id="CHEBI:29105"/>
    </cofactor>
    <text evidence="7">Binds 1 zinc ion per subunit.</text>
</comment>
<evidence type="ECO:0000256" key="4">
    <source>
        <dbReference type="ARBA" id="ARBA00022833"/>
    </source>
</evidence>
<feature type="region of interest" description="Disordered" evidence="9">
    <location>
        <begin position="1"/>
        <end position="36"/>
    </location>
</feature>
<dbReference type="SMART" id="SM00947">
    <property type="entry name" value="Pro_CA"/>
    <property type="match status" value="1"/>
</dbReference>
<dbReference type="VEuPathDB" id="CryptoDB:Cvel_4029"/>
<evidence type="ECO:0000256" key="6">
    <source>
        <dbReference type="ARBA" id="ARBA00048348"/>
    </source>
</evidence>
<keyword evidence="5 8" id="KW-0456">Lyase</keyword>
<evidence type="ECO:0000256" key="2">
    <source>
        <dbReference type="ARBA" id="ARBA00012925"/>
    </source>
</evidence>
<keyword evidence="4 7" id="KW-0862">Zinc</keyword>
<reference evidence="10" key="1">
    <citation type="submission" date="2014-11" db="EMBL/GenBank/DDBJ databases">
        <authorList>
            <person name="Otto D Thomas"/>
            <person name="Naeem Raeece"/>
        </authorList>
    </citation>
    <scope>NUCLEOTIDE SEQUENCE</scope>
</reference>
<dbReference type="InterPro" id="IPR036874">
    <property type="entry name" value="Carbonic_anhydrase_sf"/>
</dbReference>
<evidence type="ECO:0000256" key="5">
    <source>
        <dbReference type="ARBA" id="ARBA00023239"/>
    </source>
</evidence>
<keyword evidence="3 7" id="KW-0479">Metal-binding</keyword>
<dbReference type="CDD" id="cd03378">
    <property type="entry name" value="beta_CA_cladeC"/>
    <property type="match status" value="1"/>
</dbReference>
<organism evidence="10">
    <name type="scientific">Chromera velia CCMP2878</name>
    <dbReference type="NCBI Taxonomy" id="1169474"/>
    <lineage>
        <taxon>Eukaryota</taxon>
        <taxon>Sar</taxon>
        <taxon>Alveolata</taxon>
        <taxon>Colpodellida</taxon>
        <taxon>Chromeraceae</taxon>
        <taxon>Chromera</taxon>
    </lineage>
</organism>
<comment type="function">
    <text evidence="8">Reversible hydration of carbon dioxide.</text>
</comment>
<evidence type="ECO:0000256" key="1">
    <source>
        <dbReference type="ARBA" id="ARBA00006217"/>
    </source>
</evidence>
<evidence type="ECO:0000256" key="3">
    <source>
        <dbReference type="ARBA" id="ARBA00022723"/>
    </source>
</evidence>
<dbReference type="GO" id="GO:0008270">
    <property type="term" value="F:zinc ion binding"/>
    <property type="evidence" value="ECO:0007669"/>
    <property type="project" value="UniProtKB-UniRule"/>
</dbReference>
<sequence length="283" mass="30497">MGAQQCCDNPTHKTNSLQIDTGKRGKGFSGGDNGPVRYVSANANTPSYEAGKLATQQRAAVRRRSSGEFNLPAHHNEKQLVYPTDPISAVEMLRAGNERFVNGKVLAPHRNMERVRNLADGQHPFAAFLSCADSRVPVEILFDQGFGDVFVVRVAGNVVNPEVTGSLEFGTSVLGAKVLYVLGHTACGAVKAAATSEAEDVPGLVSSLFYHVQPAVRQAQGKVEKAVEENVKIQAQQLAEVSPILRTLIRQKKLVVVGGVYNLKTGEVQELITIEDIPKKPSE</sequence>
<dbReference type="InterPro" id="IPR001765">
    <property type="entry name" value="Carbonic_anhydrase"/>
</dbReference>
<dbReference type="Pfam" id="PF00484">
    <property type="entry name" value="Pro_CA"/>
    <property type="match status" value="1"/>
</dbReference>
<name>A0A0G4G126_9ALVE</name>
<evidence type="ECO:0000313" key="10">
    <source>
        <dbReference type="EMBL" id="CEM21686.1"/>
    </source>
</evidence>
<evidence type="ECO:0000256" key="8">
    <source>
        <dbReference type="RuleBase" id="RU003956"/>
    </source>
</evidence>
<evidence type="ECO:0000256" key="9">
    <source>
        <dbReference type="SAM" id="MobiDB-lite"/>
    </source>
</evidence>
<feature type="binding site" evidence="7">
    <location>
        <position position="131"/>
    </location>
    <ligand>
        <name>Zn(2+)</name>
        <dbReference type="ChEBI" id="CHEBI:29105"/>
    </ligand>
</feature>
<accession>A0A0G4G126</accession>
<proteinExistence type="inferred from homology"/>
<gene>
    <name evidence="10" type="ORF">Cvel_4029</name>
</gene>
<dbReference type="PhylomeDB" id="A0A0G4G126"/>
<dbReference type="AlphaFoldDB" id="A0A0G4G126"/>
<dbReference type="EMBL" id="CDMZ01000795">
    <property type="protein sequence ID" value="CEM21686.1"/>
    <property type="molecule type" value="Genomic_DNA"/>
</dbReference>
<evidence type="ECO:0000256" key="7">
    <source>
        <dbReference type="PIRSR" id="PIRSR601765-1"/>
    </source>
</evidence>
<dbReference type="PANTHER" id="PTHR11002">
    <property type="entry name" value="CARBONIC ANHYDRASE"/>
    <property type="match status" value="1"/>
</dbReference>
<dbReference type="SUPFAM" id="SSF53056">
    <property type="entry name" value="beta-carbonic anhydrase, cab"/>
    <property type="match status" value="1"/>
</dbReference>
<dbReference type="GO" id="GO:0004089">
    <property type="term" value="F:carbonate dehydratase activity"/>
    <property type="evidence" value="ECO:0007669"/>
    <property type="project" value="UniProtKB-UniRule"/>
</dbReference>
<feature type="binding site" evidence="7">
    <location>
        <position position="133"/>
    </location>
    <ligand>
        <name>Zn(2+)</name>
        <dbReference type="ChEBI" id="CHEBI:29105"/>
    </ligand>
</feature>
<feature type="binding site" evidence="7">
    <location>
        <position position="184"/>
    </location>
    <ligand>
        <name>Zn(2+)</name>
        <dbReference type="ChEBI" id="CHEBI:29105"/>
    </ligand>
</feature>
<feature type="compositionally biased region" description="Polar residues" evidence="9">
    <location>
        <begin position="1"/>
        <end position="19"/>
    </location>
</feature>